<dbReference type="InterPro" id="IPR006102">
    <property type="entry name" value="Ig-like_GH2"/>
</dbReference>
<dbReference type="SUPFAM" id="SSF49303">
    <property type="entry name" value="beta-Galactosidase/glucuronidase domain"/>
    <property type="match status" value="1"/>
</dbReference>
<dbReference type="Gene3D" id="2.60.40.10">
    <property type="entry name" value="Immunoglobulins"/>
    <property type="match status" value="1"/>
</dbReference>
<dbReference type="Gene3D" id="3.20.20.80">
    <property type="entry name" value="Glycosidases"/>
    <property type="match status" value="1"/>
</dbReference>
<dbReference type="GO" id="GO:0030246">
    <property type="term" value="F:carbohydrate binding"/>
    <property type="evidence" value="ECO:0007669"/>
    <property type="project" value="TreeGrafter"/>
</dbReference>
<dbReference type="Proteomes" id="UP000429211">
    <property type="component" value="Unassembled WGS sequence"/>
</dbReference>
<feature type="region of interest" description="Disordered" evidence="7">
    <location>
        <begin position="237"/>
        <end position="269"/>
    </location>
</feature>
<dbReference type="GO" id="GO:0005975">
    <property type="term" value="P:carbohydrate metabolic process"/>
    <property type="evidence" value="ECO:0007669"/>
    <property type="project" value="InterPro"/>
</dbReference>
<dbReference type="InterPro" id="IPR006101">
    <property type="entry name" value="Glyco_hydro_2"/>
</dbReference>
<dbReference type="GO" id="GO:0019391">
    <property type="term" value="P:glucuronoside catabolic process"/>
    <property type="evidence" value="ECO:0007669"/>
    <property type="project" value="TreeGrafter"/>
</dbReference>
<dbReference type="InterPro" id="IPR023230">
    <property type="entry name" value="Glyco_hydro_2_CS"/>
</dbReference>
<dbReference type="Pfam" id="PF00703">
    <property type="entry name" value="Glyco_hydro_2"/>
    <property type="match status" value="1"/>
</dbReference>
<evidence type="ECO:0000313" key="13">
    <source>
        <dbReference type="Proteomes" id="UP000429211"/>
    </source>
</evidence>
<dbReference type="PRINTS" id="PR00132">
    <property type="entry name" value="GLHYDRLASE2"/>
</dbReference>
<feature type="domain" description="Glycoside hydrolase family 2 catalytic" evidence="9">
    <location>
        <begin position="357"/>
        <end position="661"/>
    </location>
</feature>
<dbReference type="InterPro" id="IPR008979">
    <property type="entry name" value="Galactose-bd-like_sf"/>
</dbReference>
<dbReference type="Pfam" id="PF02837">
    <property type="entry name" value="Glyco_hydro_2_N"/>
    <property type="match status" value="1"/>
</dbReference>
<evidence type="ECO:0000313" key="11">
    <source>
        <dbReference type="EMBL" id="KAB7461459.1"/>
    </source>
</evidence>
<protein>
    <recommendedName>
        <fullName evidence="3">Beta-glucuronidase</fullName>
        <ecNumber evidence="2">3.2.1.31</ecNumber>
    </recommendedName>
</protein>
<dbReference type="Pfam" id="PF02836">
    <property type="entry name" value="Glyco_hydro_2_C"/>
    <property type="match status" value="1"/>
</dbReference>
<evidence type="ECO:0000259" key="10">
    <source>
        <dbReference type="Pfam" id="PF02837"/>
    </source>
</evidence>
<reference evidence="11 13" key="1">
    <citation type="journal article" date="2019" name="Nat. Med.">
        <title>A library of human gut bacterial isolates paired with longitudinal multiomics data enables mechanistic microbiome research.</title>
        <authorList>
            <person name="Poyet M."/>
            <person name="Groussin M."/>
            <person name="Gibbons S.M."/>
            <person name="Avila-Pacheco J."/>
            <person name="Jiang X."/>
            <person name="Kearney S.M."/>
            <person name="Perrotta A.R."/>
            <person name="Berdy B."/>
            <person name="Zhao S."/>
            <person name="Lieberman T.D."/>
            <person name="Swanson P.K."/>
            <person name="Smith M."/>
            <person name="Roesemann S."/>
            <person name="Alexander J.E."/>
            <person name="Rich S.A."/>
            <person name="Livny J."/>
            <person name="Vlamakis H."/>
            <person name="Clish C."/>
            <person name="Bullock K."/>
            <person name="Deik A."/>
            <person name="Scott J."/>
            <person name="Pierce K.A."/>
            <person name="Xavier R.J."/>
            <person name="Alm E.J."/>
        </authorList>
    </citation>
    <scope>NUCLEOTIDE SEQUENCE [LARGE SCALE GENOMIC DNA]</scope>
    <source>
        <strain evidence="11 13">BIOML-A2</strain>
    </source>
</reference>
<evidence type="ECO:0000256" key="7">
    <source>
        <dbReference type="SAM" id="MobiDB-lite"/>
    </source>
</evidence>
<dbReference type="EMBL" id="WDPD01000004">
    <property type="protein sequence ID" value="KAB7461459.1"/>
    <property type="molecule type" value="Genomic_DNA"/>
</dbReference>
<keyword evidence="4 6" id="KW-0378">Hydrolase</keyword>
<evidence type="ECO:0000259" key="8">
    <source>
        <dbReference type="Pfam" id="PF00703"/>
    </source>
</evidence>
<organism evidence="12">
    <name type="scientific">Bifidobacterium dentium</name>
    <dbReference type="NCBI Taxonomy" id="1689"/>
    <lineage>
        <taxon>Bacteria</taxon>
        <taxon>Bacillati</taxon>
        <taxon>Actinomycetota</taxon>
        <taxon>Actinomycetes</taxon>
        <taxon>Bifidobacteriales</taxon>
        <taxon>Bifidobacteriaceae</taxon>
        <taxon>Bifidobacterium</taxon>
    </lineage>
</organism>
<gene>
    <name evidence="12" type="primary">uidA</name>
    <name evidence="12" type="ORF">BDLFYP24_02074</name>
    <name evidence="11" type="ORF">GBB04_05110</name>
</gene>
<dbReference type="EC" id="3.2.1.31" evidence="2"/>
<dbReference type="FunFam" id="3.20.20.80:FF:000080">
    <property type="entry name" value="Beta-glucuronidase UidA"/>
    <property type="match status" value="1"/>
</dbReference>
<dbReference type="InterPro" id="IPR017853">
    <property type="entry name" value="GH"/>
</dbReference>
<dbReference type="InterPro" id="IPR023232">
    <property type="entry name" value="Glyco_hydro_2_AS"/>
</dbReference>
<evidence type="ECO:0000256" key="6">
    <source>
        <dbReference type="RuleBase" id="RU361154"/>
    </source>
</evidence>
<feature type="compositionally biased region" description="Polar residues" evidence="7">
    <location>
        <begin position="238"/>
        <end position="248"/>
    </location>
</feature>
<dbReference type="InterPro" id="IPR013783">
    <property type="entry name" value="Ig-like_fold"/>
</dbReference>
<dbReference type="RefSeq" id="WP_129880031.1">
    <property type="nucleotide sequence ID" value="NZ_CACRSP010000006.1"/>
</dbReference>
<dbReference type="InterPro" id="IPR006104">
    <property type="entry name" value="Glyco_hydro_2_N"/>
</dbReference>
<evidence type="ECO:0000313" key="12">
    <source>
        <dbReference type="EMBL" id="VYT07110.1"/>
    </source>
</evidence>
<comment type="similarity">
    <text evidence="1 6">Belongs to the glycosyl hydrolase 2 family.</text>
</comment>
<evidence type="ECO:0000256" key="4">
    <source>
        <dbReference type="ARBA" id="ARBA00022801"/>
    </source>
</evidence>
<feature type="domain" description="Glycoside hydrolase family 2 immunoglobulin-like beta-sandwich" evidence="8">
    <location>
        <begin position="271"/>
        <end position="355"/>
    </location>
</feature>
<dbReference type="PROSITE" id="PS00719">
    <property type="entry name" value="GLYCOSYL_HYDROL_F2_1"/>
    <property type="match status" value="1"/>
</dbReference>
<dbReference type="Gene3D" id="2.60.120.260">
    <property type="entry name" value="Galactose-binding domain-like"/>
    <property type="match status" value="1"/>
</dbReference>
<dbReference type="InterPro" id="IPR006103">
    <property type="entry name" value="Glyco_hydro_2_cat"/>
</dbReference>
<evidence type="ECO:0000256" key="2">
    <source>
        <dbReference type="ARBA" id="ARBA00012761"/>
    </source>
</evidence>
<evidence type="ECO:0000256" key="3">
    <source>
        <dbReference type="ARBA" id="ARBA00016205"/>
    </source>
</evidence>
<dbReference type="InterPro" id="IPR036156">
    <property type="entry name" value="Beta-gal/glucu_dom_sf"/>
</dbReference>
<accession>A0A6N2TMQ4</accession>
<dbReference type="SUPFAM" id="SSF49785">
    <property type="entry name" value="Galactose-binding domain-like"/>
    <property type="match status" value="1"/>
</dbReference>
<keyword evidence="5 6" id="KW-0326">Glycosidase</keyword>
<evidence type="ECO:0000256" key="1">
    <source>
        <dbReference type="ARBA" id="ARBA00007401"/>
    </source>
</evidence>
<dbReference type="PANTHER" id="PTHR10066">
    <property type="entry name" value="BETA-GLUCURONIDASE"/>
    <property type="match status" value="1"/>
</dbReference>
<sequence length="668" mass="74260">MLYPQSNDSRIVFPLDGVWDFRTAGEDSYPAEWADAPLPEPLPMAVPGSYNDQNDELNLRAHYGWVVYQRSFAVPSRLAAGQRMILRFDAATHAADVYLNGQLLGSHFGGFLPFEFDVTSALHAGENLLTVAVDNRIGSSTLPVGNDAGTAFMGSDNANVPAVAEAKKHARRQNLPNFDFFNFAGLNRHVELYTTPADAYIADIAITTERLDHIAGDACTAANALIAYDVTFGGDFPSNPTDPNTPIQPSDPAINHADSSESSESDIQRAATYGRQVRISILDGEGTVVAGVTADIERSGDGTAKASGEIAIRDAKLWNPGAAYLYTAVAELLPEGGAESSSRIIDAYQQTFGIRTVEVSGTTFLINGKPFYFKGFGKHEDSYFHGRGTDDVLNVKDVSLIHWLHANSFRTSHYPYAESMYDLCDREGIVIIDEVPAVGMSWLQYANPLVAERHREAIRGMIARDKNHPCVVMWSIANEPGLDGDGERPQQAYDYFRPLYELAHASDPQNRPVTLVCCQNDYTTDITERTMDVVCINRYYGWYNLSGDLDAACHALNIELDFWENIGKPVMFTEYGADTIEGIHGTHGEMFSEEFQRDYYARINAEIDKRPWFIGEQLWNFADFATFQGIIRVEGNRKGILTRDRQPKMATHWLRERWAGIPDYGYKG</sequence>
<name>A0A6N2TMQ4_9BIFI</name>
<dbReference type="PANTHER" id="PTHR10066:SF67">
    <property type="entry name" value="BETA-GLUCURONIDASE"/>
    <property type="match status" value="1"/>
</dbReference>
<dbReference type="PROSITE" id="PS00608">
    <property type="entry name" value="GLYCOSYL_HYDROL_F2_2"/>
    <property type="match status" value="1"/>
</dbReference>
<dbReference type="AlphaFoldDB" id="A0A6N2TMQ4"/>
<evidence type="ECO:0000256" key="5">
    <source>
        <dbReference type="ARBA" id="ARBA00023295"/>
    </source>
</evidence>
<proteinExistence type="inferred from homology"/>
<dbReference type="SUPFAM" id="SSF51445">
    <property type="entry name" value="(Trans)glycosidases"/>
    <property type="match status" value="1"/>
</dbReference>
<reference evidence="12" key="2">
    <citation type="submission" date="2019-11" db="EMBL/GenBank/DDBJ databases">
        <authorList>
            <person name="Feng L."/>
        </authorList>
    </citation>
    <scope>NUCLEOTIDE SEQUENCE</scope>
    <source>
        <strain evidence="12">BdentiumLFYP24</strain>
    </source>
</reference>
<feature type="domain" description="Glycosyl hydrolases family 2 sugar binding" evidence="10">
    <location>
        <begin position="15"/>
        <end position="196"/>
    </location>
</feature>
<evidence type="ECO:0000259" key="9">
    <source>
        <dbReference type="Pfam" id="PF02836"/>
    </source>
</evidence>
<dbReference type="GO" id="GO:0004566">
    <property type="term" value="F:beta-glucuronidase activity"/>
    <property type="evidence" value="ECO:0007669"/>
    <property type="project" value="UniProtKB-EC"/>
</dbReference>
<dbReference type="EMBL" id="CACRSP010000006">
    <property type="protein sequence ID" value="VYT07110.1"/>
    <property type="molecule type" value="Genomic_DNA"/>
</dbReference>